<keyword evidence="8" id="KW-1003">Cell membrane</keyword>
<keyword evidence="4 8" id="KW-0406">Ion transport</keyword>
<evidence type="ECO:0000256" key="8">
    <source>
        <dbReference type="HAMAP-Rule" id="MF_01416"/>
    </source>
</evidence>
<reference evidence="9" key="1">
    <citation type="journal article" date="2020" name="mSystems">
        <title>Genome- and Community-Level Interaction Insights into Carbon Utilization and Element Cycling Functions of Hydrothermarchaeota in Hydrothermal Sediment.</title>
        <authorList>
            <person name="Zhou Z."/>
            <person name="Liu Y."/>
            <person name="Xu W."/>
            <person name="Pan J."/>
            <person name="Luo Z.H."/>
            <person name="Li M."/>
        </authorList>
    </citation>
    <scope>NUCLEOTIDE SEQUENCE [LARGE SCALE GENOMIC DNA]</scope>
    <source>
        <strain evidence="9">HyVt-323</strain>
    </source>
</reference>
<evidence type="ECO:0000256" key="2">
    <source>
        <dbReference type="ARBA" id="ARBA00022448"/>
    </source>
</evidence>
<comment type="function">
    <text evidence="8">F(1)F(0) ATP synthase produces ATP from ADP in the presence of a proton or sodium gradient. F-type ATPases consist of two structural domains, F(1) containing the extramembraneous catalytic core and F(0) containing the membrane proton channel, linked together by a central stalk and a peripheral stalk. During catalysis, ATP synthesis in the catalytic domain of F(1) is coupled via a rotary mechanism of the central stalk subunits to proton translocation.</text>
</comment>
<proteinExistence type="inferred from homology"/>
<dbReference type="GO" id="GO:0005886">
    <property type="term" value="C:plasma membrane"/>
    <property type="evidence" value="ECO:0007669"/>
    <property type="project" value="UniProtKB-SubCell"/>
</dbReference>
<evidence type="ECO:0000256" key="4">
    <source>
        <dbReference type="ARBA" id="ARBA00023065"/>
    </source>
</evidence>
<sequence length="188" mass="20230">MDVSETASISTGIAQRYATAVYELAQEAKALPQIEKDLDALQAALAESEDFRDLIHSPIYTREQQAASISAIAKKMDLSQTLASTLELMANKRRLFVLPQLVQNLRDIIAVEKGEVTADVISAKALTKAQSEKLSKSLAATTGKKVTLNATVDDSLIGGLIVKVGSKMIDTSIRAKLNSLQNVMKEVG</sequence>
<keyword evidence="7 8" id="KW-0066">ATP synthesis</keyword>
<evidence type="ECO:0000256" key="5">
    <source>
        <dbReference type="ARBA" id="ARBA00023136"/>
    </source>
</evidence>
<evidence type="ECO:0000313" key="9">
    <source>
        <dbReference type="EMBL" id="HDZ52502.1"/>
    </source>
</evidence>
<dbReference type="NCBIfam" id="NF004402">
    <property type="entry name" value="PRK05758.2-2"/>
    <property type="match status" value="1"/>
</dbReference>
<dbReference type="Pfam" id="PF00213">
    <property type="entry name" value="OSCP"/>
    <property type="match status" value="1"/>
</dbReference>
<dbReference type="GO" id="GO:0046933">
    <property type="term" value="F:proton-transporting ATP synthase activity, rotational mechanism"/>
    <property type="evidence" value="ECO:0007669"/>
    <property type="project" value="UniProtKB-UniRule"/>
</dbReference>
<evidence type="ECO:0000256" key="7">
    <source>
        <dbReference type="ARBA" id="ARBA00023310"/>
    </source>
</evidence>
<gene>
    <name evidence="8" type="primary">atpH</name>
    <name evidence="9" type="ORF">ENH63_12155</name>
</gene>
<keyword evidence="6 8" id="KW-0139">CF(1)</keyword>
<dbReference type="Proteomes" id="UP000885704">
    <property type="component" value="Unassembled WGS sequence"/>
</dbReference>
<comment type="similarity">
    <text evidence="8">Belongs to the ATPase delta chain family.</text>
</comment>
<keyword evidence="2 8" id="KW-0813">Transport</keyword>
<dbReference type="EMBL" id="DRFN01000031">
    <property type="protein sequence ID" value="HDZ52502.1"/>
    <property type="molecule type" value="Genomic_DNA"/>
</dbReference>
<dbReference type="SUPFAM" id="SSF47928">
    <property type="entry name" value="N-terminal domain of the delta subunit of the F1F0-ATP synthase"/>
    <property type="match status" value="1"/>
</dbReference>
<keyword evidence="5 8" id="KW-0472">Membrane</keyword>
<keyword evidence="3 8" id="KW-0375">Hydrogen ion transport</keyword>
<comment type="subcellular location">
    <subcellularLocation>
        <location evidence="8">Cell membrane</location>
        <topology evidence="8">Peripheral membrane protein</topology>
    </subcellularLocation>
    <subcellularLocation>
        <location evidence="1">Membrane</location>
    </subcellularLocation>
</comment>
<evidence type="ECO:0000256" key="3">
    <source>
        <dbReference type="ARBA" id="ARBA00022781"/>
    </source>
</evidence>
<dbReference type="GO" id="GO:0045259">
    <property type="term" value="C:proton-transporting ATP synthase complex"/>
    <property type="evidence" value="ECO:0007669"/>
    <property type="project" value="UniProtKB-KW"/>
</dbReference>
<comment type="function">
    <text evidence="8">This protein is part of the stalk that links CF(0) to CF(1). It either transmits conformational changes from CF(0) to CF(1) or is implicated in proton conduction.</text>
</comment>
<dbReference type="HAMAP" id="MF_01416">
    <property type="entry name" value="ATP_synth_delta_bact"/>
    <property type="match status" value="1"/>
</dbReference>
<dbReference type="PROSITE" id="PS00389">
    <property type="entry name" value="ATPASE_DELTA"/>
    <property type="match status" value="1"/>
</dbReference>
<dbReference type="InterPro" id="IPR020781">
    <property type="entry name" value="ATPase_OSCP/d_CS"/>
</dbReference>
<dbReference type="OrthoDB" id="9796185at2"/>
<name>A0A7V1FNE4_9RHOB</name>
<dbReference type="Gene3D" id="1.10.520.20">
    <property type="entry name" value="N-terminal domain of the delta subunit of the F1F0-ATP synthase"/>
    <property type="match status" value="1"/>
</dbReference>
<dbReference type="NCBIfam" id="TIGR01145">
    <property type="entry name" value="ATP_synt_delta"/>
    <property type="match status" value="1"/>
</dbReference>
<dbReference type="NCBIfam" id="NF004406">
    <property type="entry name" value="PRK05758.3-2"/>
    <property type="match status" value="1"/>
</dbReference>
<organism evidence="9">
    <name type="scientific">Sulfitobacter litoralis</name>
    <dbReference type="NCBI Taxonomy" id="335975"/>
    <lineage>
        <taxon>Bacteria</taxon>
        <taxon>Pseudomonadati</taxon>
        <taxon>Pseudomonadota</taxon>
        <taxon>Alphaproteobacteria</taxon>
        <taxon>Rhodobacterales</taxon>
        <taxon>Roseobacteraceae</taxon>
        <taxon>Sulfitobacter</taxon>
    </lineage>
</organism>
<evidence type="ECO:0000256" key="1">
    <source>
        <dbReference type="ARBA" id="ARBA00004370"/>
    </source>
</evidence>
<dbReference type="InterPro" id="IPR026015">
    <property type="entry name" value="ATP_synth_OSCP/delta_N_sf"/>
</dbReference>
<protein>
    <recommendedName>
        <fullName evidence="8">ATP synthase subunit delta</fullName>
    </recommendedName>
    <alternativeName>
        <fullName evidence="8">ATP synthase F(1) sector subunit delta</fullName>
    </alternativeName>
    <alternativeName>
        <fullName evidence="8">F-type ATPase subunit delta</fullName>
        <shortName evidence="8">F-ATPase subunit delta</shortName>
    </alternativeName>
</protein>
<evidence type="ECO:0000256" key="6">
    <source>
        <dbReference type="ARBA" id="ARBA00023196"/>
    </source>
</evidence>
<dbReference type="AlphaFoldDB" id="A0A7V1FNE4"/>
<dbReference type="PANTHER" id="PTHR11910">
    <property type="entry name" value="ATP SYNTHASE DELTA CHAIN"/>
    <property type="match status" value="1"/>
</dbReference>
<comment type="caution">
    <text evidence="9">The sequence shown here is derived from an EMBL/GenBank/DDBJ whole genome shotgun (WGS) entry which is preliminary data.</text>
</comment>
<dbReference type="PRINTS" id="PR00125">
    <property type="entry name" value="ATPASEDELTA"/>
</dbReference>
<accession>A0A7V1FNE4</accession>
<dbReference type="InterPro" id="IPR000711">
    <property type="entry name" value="ATPase_OSCP/dsu"/>
</dbReference>